<keyword evidence="1" id="KW-0472">Membrane</keyword>
<dbReference type="EMBL" id="AP024483">
    <property type="protein sequence ID" value="BCS83381.1"/>
    <property type="molecule type" value="Genomic_DNA"/>
</dbReference>
<name>A0ABM7NTF6_9VIRU</name>
<evidence type="ECO:0000256" key="1">
    <source>
        <dbReference type="SAM" id="Phobius"/>
    </source>
</evidence>
<keyword evidence="1" id="KW-0812">Transmembrane</keyword>
<organism evidence="2 3">
    <name type="scientific">Cotonvirus japonicus</name>
    <dbReference type="NCBI Taxonomy" id="2811091"/>
    <lineage>
        <taxon>Viruses</taxon>
        <taxon>Varidnaviria</taxon>
        <taxon>Bamfordvirae</taxon>
        <taxon>Nucleocytoviricota</taxon>
        <taxon>Megaviricetes</taxon>
        <taxon>Imitervirales</taxon>
        <taxon>Mimiviridae</taxon>
        <taxon>Megamimivirinae</taxon>
        <taxon>Cotonvirus</taxon>
        <taxon>Cotonvirus japonicum</taxon>
    </lineage>
</organism>
<dbReference type="GeneID" id="80558586"/>
<keyword evidence="3" id="KW-1185">Reference proteome</keyword>
<reference evidence="2 3" key="1">
    <citation type="submission" date="2021-02" db="EMBL/GenBank/DDBJ databases">
        <title>Cotonvirus japonicus, which uses Golgi apparatus of host cells for its virion factory, phylogenetically links tailed tupanvirus and icosahedral mimivirus.</title>
        <authorList>
            <person name="Takahashi H."/>
            <person name="Fukaya S."/>
            <person name="Song C."/>
            <person name="Murata K."/>
            <person name="Takemura M."/>
        </authorList>
    </citation>
    <scope>NUCLEOTIDE SEQUENCE [LARGE SCALE GENOMIC DNA]</scope>
</reference>
<sequence>MKLKLFDNLNIIIFVMILILFFIIHCDMLSVSSSKLYKLLVITSLPIFIMIIYKHYALTEIDKKYETDDYLYRRIKRKNIINYDNNAIKLLSELCKHPNFFFLL</sequence>
<feature type="transmembrane region" description="Helical" evidence="1">
    <location>
        <begin position="36"/>
        <end position="53"/>
    </location>
</feature>
<proteinExistence type="predicted"/>
<dbReference type="RefSeq" id="YP_010841989.1">
    <property type="nucleotide sequence ID" value="NC_079139.1"/>
</dbReference>
<feature type="transmembrane region" description="Helical" evidence="1">
    <location>
        <begin position="12"/>
        <end position="30"/>
    </location>
</feature>
<accession>A0ABM7NTF6</accession>
<protein>
    <submittedName>
        <fullName evidence="2">Uncharacterized protein</fullName>
    </submittedName>
</protein>
<keyword evidence="1" id="KW-1133">Transmembrane helix</keyword>
<evidence type="ECO:0000313" key="3">
    <source>
        <dbReference type="Proteomes" id="UP001321479"/>
    </source>
</evidence>
<dbReference type="Proteomes" id="UP001321479">
    <property type="component" value="Segment"/>
</dbReference>
<evidence type="ECO:0000313" key="2">
    <source>
        <dbReference type="EMBL" id="BCS83381.1"/>
    </source>
</evidence>